<organism evidence="3 4">
    <name type="scientific">Dactylonectria estremocensis</name>
    <dbReference type="NCBI Taxonomy" id="1079267"/>
    <lineage>
        <taxon>Eukaryota</taxon>
        <taxon>Fungi</taxon>
        <taxon>Dikarya</taxon>
        <taxon>Ascomycota</taxon>
        <taxon>Pezizomycotina</taxon>
        <taxon>Sordariomycetes</taxon>
        <taxon>Hypocreomycetidae</taxon>
        <taxon>Hypocreales</taxon>
        <taxon>Nectriaceae</taxon>
        <taxon>Dactylonectria</taxon>
    </lineage>
</organism>
<proteinExistence type="predicted"/>
<dbReference type="AlphaFoldDB" id="A0A9P9E252"/>
<sequence length="139" mass="15146">MRRLFCCTLLMSGLRWPGTRIRPGNEPGSQAPAGSRKKKIIRNATLRVQGPIQTPSPPKLKTTGEKHQPPTIRYRRALNGCAPGNARRCARYCTYMAVTAIEQAVGAGRGDFVLVSCFFSFLRSSARSLSHEGGGSILV</sequence>
<evidence type="ECO:0000256" key="1">
    <source>
        <dbReference type="SAM" id="MobiDB-lite"/>
    </source>
</evidence>
<comment type="caution">
    <text evidence="3">The sequence shown here is derived from an EMBL/GenBank/DDBJ whole genome shotgun (WGS) entry which is preliminary data.</text>
</comment>
<accession>A0A9P9E252</accession>
<protein>
    <recommendedName>
        <fullName evidence="5">Secreted protein</fullName>
    </recommendedName>
</protein>
<feature type="signal peptide" evidence="2">
    <location>
        <begin position="1"/>
        <end position="21"/>
    </location>
</feature>
<dbReference type="EMBL" id="JAGMUU010000021">
    <property type="protein sequence ID" value="KAH7129367.1"/>
    <property type="molecule type" value="Genomic_DNA"/>
</dbReference>
<gene>
    <name evidence="3" type="ORF">B0J13DRAFT_563891</name>
</gene>
<dbReference type="Proteomes" id="UP000717696">
    <property type="component" value="Unassembled WGS sequence"/>
</dbReference>
<evidence type="ECO:0000256" key="2">
    <source>
        <dbReference type="SAM" id="SignalP"/>
    </source>
</evidence>
<keyword evidence="4" id="KW-1185">Reference proteome</keyword>
<evidence type="ECO:0008006" key="5">
    <source>
        <dbReference type="Google" id="ProtNLM"/>
    </source>
</evidence>
<name>A0A9P9E252_9HYPO</name>
<reference evidence="3" key="1">
    <citation type="journal article" date="2021" name="Nat. Commun.">
        <title>Genetic determinants of endophytism in the Arabidopsis root mycobiome.</title>
        <authorList>
            <person name="Mesny F."/>
            <person name="Miyauchi S."/>
            <person name="Thiergart T."/>
            <person name="Pickel B."/>
            <person name="Atanasova L."/>
            <person name="Karlsson M."/>
            <person name="Huettel B."/>
            <person name="Barry K.W."/>
            <person name="Haridas S."/>
            <person name="Chen C."/>
            <person name="Bauer D."/>
            <person name="Andreopoulos W."/>
            <person name="Pangilinan J."/>
            <person name="LaButti K."/>
            <person name="Riley R."/>
            <person name="Lipzen A."/>
            <person name="Clum A."/>
            <person name="Drula E."/>
            <person name="Henrissat B."/>
            <person name="Kohler A."/>
            <person name="Grigoriev I.V."/>
            <person name="Martin F.M."/>
            <person name="Hacquard S."/>
        </authorList>
    </citation>
    <scope>NUCLEOTIDE SEQUENCE</scope>
    <source>
        <strain evidence="3">MPI-CAGE-AT-0021</strain>
    </source>
</reference>
<evidence type="ECO:0000313" key="3">
    <source>
        <dbReference type="EMBL" id="KAH7129367.1"/>
    </source>
</evidence>
<feature type="region of interest" description="Disordered" evidence="1">
    <location>
        <begin position="45"/>
        <end position="68"/>
    </location>
</feature>
<feature type="non-terminal residue" evidence="3">
    <location>
        <position position="139"/>
    </location>
</feature>
<feature type="chain" id="PRO_5040202157" description="Secreted protein" evidence="2">
    <location>
        <begin position="22"/>
        <end position="139"/>
    </location>
</feature>
<keyword evidence="2" id="KW-0732">Signal</keyword>
<evidence type="ECO:0000313" key="4">
    <source>
        <dbReference type="Proteomes" id="UP000717696"/>
    </source>
</evidence>